<organism evidence="2 3">
    <name type="scientific">Pelagibacter ubique (strain HTCC1002)</name>
    <dbReference type="NCBI Taxonomy" id="314261"/>
    <lineage>
        <taxon>Bacteria</taxon>
        <taxon>Pseudomonadati</taxon>
        <taxon>Pseudomonadota</taxon>
        <taxon>Alphaproteobacteria</taxon>
        <taxon>Candidatus Pelagibacterales</taxon>
        <taxon>Candidatus Pelagibacteraceae</taxon>
        <taxon>Candidatus Pelagibacter</taxon>
    </lineage>
</organism>
<name>Q1V2X4_PELU1</name>
<evidence type="ECO:0000256" key="1">
    <source>
        <dbReference type="SAM" id="MobiDB-lite"/>
    </source>
</evidence>
<dbReference type="Proteomes" id="UP000005306">
    <property type="component" value="Unassembled WGS sequence"/>
</dbReference>
<comment type="caution">
    <text evidence="2">The sequence shown here is derived from an EMBL/GenBank/DDBJ whole genome shotgun (WGS) entry which is preliminary data.</text>
</comment>
<dbReference type="AlphaFoldDB" id="Q1V2X4"/>
<protein>
    <submittedName>
        <fullName evidence="2">Putative transmembrane protein</fullName>
    </submittedName>
</protein>
<keyword evidence="2" id="KW-0472">Membrane</keyword>
<sequence>MKKITKNIKVKVASNKKKVSGNILNVPKTHKLPRVVKARAGQTITGKIGGIRKTPNKSIAKPGQTITGKIRRRTN</sequence>
<keyword evidence="2" id="KW-0812">Transmembrane</keyword>
<dbReference type="EMBL" id="AAPV01000001">
    <property type="protein sequence ID" value="EAS84404.1"/>
    <property type="molecule type" value="Genomic_DNA"/>
</dbReference>
<proteinExistence type="predicted"/>
<reference evidence="2 3" key="1">
    <citation type="submission" date="2006-04" db="EMBL/GenBank/DDBJ databases">
        <authorList>
            <person name="Giovannoni S.J."/>
            <person name="Cho J.-C."/>
            <person name="Ferriera S."/>
            <person name="Johnson J."/>
            <person name="Kravitz S."/>
            <person name="Halpern A."/>
            <person name="Remington K."/>
            <person name="Beeson K."/>
            <person name="Tran B."/>
            <person name="Rogers Y.-H."/>
            <person name="Friedman R."/>
            <person name="Venter J.C."/>
        </authorList>
    </citation>
    <scope>NUCLEOTIDE SEQUENCE [LARGE SCALE GENOMIC DNA]</scope>
    <source>
        <strain evidence="2 3">HTCC1002</strain>
    </source>
</reference>
<gene>
    <name evidence="2" type="ORF">PU1002_01766</name>
</gene>
<accession>Q1V2X4</accession>
<evidence type="ECO:0000313" key="3">
    <source>
        <dbReference type="Proteomes" id="UP000005306"/>
    </source>
</evidence>
<dbReference type="RefSeq" id="WP_006996991.1">
    <property type="nucleotide sequence ID" value="NZ_CH724130.1"/>
</dbReference>
<feature type="region of interest" description="Disordered" evidence="1">
    <location>
        <begin position="47"/>
        <end position="75"/>
    </location>
</feature>
<evidence type="ECO:0000313" key="2">
    <source>
        <dbReference type="EMBL" id="EAS84404.1"/>
    </source>
</evidence>
<dbReference type="HOGENOM" id="CLU_2667843_0_0_5"/>